<feature type="transmembrane region" description="Helical" evidence="2">
    <location>
        <begin position="47"/>
        <end position="70"/>
    </location>
</feature>
<evidence type="ECO:0000313" key="4">
    <source>
        <dbReference type="Proteomes" id="UP001501456"/>
    </source>
</evidence>
<reference evidence="4" key="1">
    <citation type="journal article" date="2019" name="Int. J. Syst. Evol. Microbiol.">
        <title>The Global Catalogue of Microorganisms (GCM) 10K type strain sequencing project: providing services to taxonomists for standard genome sequencing and annotation.</title>
        <authorList>
            <consortium name="The Broad Institute Genomics Platform"/>
            <consortium name="The Broad Institute Genome Sequencing Center for Infectious Disease"/>
            <person name="Wu L."/>
            <person name="Ma J."/>
        </authorList>
    </citation>
    <scope>NUCLEOTIDE SEQUENCE [LARGE SCALE GENOMIC DNA]</scope>
    <source>
        <strain evidence="4">JCM 17525</strain>
    </source>
</reference>
<keyword evidence="2" id="KW-0812">Transmembrane</keyword>
<dbReference type="Proteomes" id="UP001501456">
    <property type="component" value="Unassembled WGS sequence"/>
</dbReference>
<proteinExistence type="predicted"/>
<dbReference type="EMBL" id="BAABBI010000001">
    <property type="protein sequence ID" value="GAA3783011.1"/>
    <property type="molecule type" value="Genomic_DNA"/>
</dbReference>
<keyword evidence="4" id="KW-1185">Reference proteome</keyword>
<accession>A0ABP7H859</accession>
<comment type="caution">
    <text evidence="3">The sequence shown here is derived from an EMBL/GenBank/DDBJ whole genome shotgun (WGS) entry which is preliminary data.</text>
</comment>
<gene>
    <name evidence="3" type="ORF">GCM10022271_14150</name>
</gene>
<feature type="region of interest" description="Disordered" evidence="1">
    <location>
        <begin position="1"/>
        <end position="25"/>
    </location>
</feature>
<sequence length="76" mass="9103">MIFKQRKNKQFNYKPRHSQDKEADSKPNFELNWVEESRKRKQKTGKLLSLPYLIVFLIMVIVLWCILSNYETNLGG</sequence>
<name>A0ABP7H859_9FLAO</name>
<evidence type="ECO:0000256" key="1">
    <source>
        <dbReference type="SAM" id="MobiDB-lite"/>
    </source>
</evidence>
<keyword evidence="2" id="KW-0472">Membrane</keyword>
<protein>
    <submittedName>
        <fullName evidence="3">Uncharacterized protein</fullName>
    </submittedName>
</protein>
<organism evidence="3 4">
    <name type="scientific">Corallibacter vietnamensis</name>
    <dbReference type="NCBI Taxonomy" id="904130"/>
    <lineage>
        <taxon>Bacteria</taxon>
        <taxon>Pseudomonadati</taxon>
        <taxon>Bacteroidota</taxon>
        <taxon>Flavobacteriia</taxon>
        <taxon>Flavobacteriales</taxon>
        <taxon>Flavobacteriaceae</taxon>
        <taxon>Corallibacter</taxon>
    </lineage>
</organism>
<evidence type="ECO:0000313" key="3">
    <source>
        <dbReference type="EMBL" id="GAA3783011.1"/>
    </source>
</evidence>
<dbReference type="RefSeq" id="WP_344728760.1">
    <property type="nucleotide sequence ID" value="NZ_BAABBI010000001.1"/>
</dbReference>
<evidence type="ECO:0000256" key="2">
    <source>
        <dbReference type="SAM" id="Phobius"/>
    </source>
</evidence>
<keyword evidence="2" id="KW-1133">Transmembrane helix</keyword>